<gene>
    <name evidence="2" type="ORF">AAF712_003167</name>
</gene>
<reference evidence="2 3" key="1">
    <citation type="submission" date="2024-05" db="EMBL/GenBank/DDBJ databases">
        <title>A draft genome resource for the thread blight pathogen Marasmius tenuissimus strain MS-2.</title>
        <authorList>
            <person name="Yulfo-Soto G.E."/>
            <person name="Baruah I.K."/>
            <person name="Amoako-Attah I."/>
            <person name="Bukari Y."/>
            <person name="Meinhardt L.W."/>
            <person name="Bailey B.A."/>
            <person name="Cohen S.P."/>
        </authorList>
    </citation>
    <scope>NUCLEOTIDE SEQUENCE [LARGE SCALE GENOMIC DNA]</scope>
    <source>
        <strain evidence="2 3">MS-2</strain>
    </source>
</reference>
<feature type="compositionally biased region" description="Low complexity" evidence="1">
    <location>
        <begin position="68"/>
        <end position="78"/>
    </location>
</feature>
<feature type="compositionally biased region" description="Low complexity" evidence="1">
    <location>
        <begin position="347"/>
        <end position="356"/>
    </location>
</feature>
<proteinExistence type="predicted"/>
<protein>
    <submittedName>
        <fullName evidence="2">Uncharacterized protein</fullName>
    </submittedName>
</protein>
<name>A0ABR3ABF4_9AGAR</name>
<feature type="compositionally biased region" description="Polar residues" evidence="1">
    <location>
        <begin position="105"/>
        <end position="116"/>
    </location>
</feature>
<dbReference type="EMBL" id="JBBXMP010000010">
    <property type="protein sequence ID" value="KAL0069897.1"/>
    <property type="molecule type" value="Genomic_DNA"/>
</dbReference>
<accession>A0ABR3ABF4</accession>
<feature type="compositionally biased region" description="Polar residues" evidence="1">
    <location>
        <begin position="147"/>
        <end position="167"/>
    </location>
</feature>
<evidence type="ECO:0000313" key="3">
    <source>
        <dbReference type="Proteomes" id="UP001437256"/>
    </source>
</evidence>
<sequence>MDEDEDAPSPLTRQVSSLIGSRRSSFASLGNGRPSSSASHLSGSKSYSNLRSSSYSRTGSTPYTPRMSSSLSRSHSASTLLEADEFGVMEDDGYASTTYHGYPASRTSAMGSSPPTSWHRGSRFTSRRDKGSSEPLAVSIPERVPSTPRSNTSKGIARSASESSMRTSETDEILKTPSTSFSVSSLSIPPEKQMDDDVPLTPSSMRVYQDKILPPLPNPKTGSIRRPAAPGLGARFDSPNRSGLRSRSNSGFSSSTSSPAVSDAPPLPLHASSSIRSLKQLQLPRYSAGASQKPVPVPRVTSPVSPTMPSTGFPKPRTGTGMVYKKSGTSSSPKTLSRIPSTPMLRSSSSSSGIRF</sequence>
<feature type="compositionally biased region" description="Low complexity" evidence="1">
    <location>
        <begin position="35"/>
        <end position="61"/>
    </location>
</feature>
<feature type="compositionally biased region" description="Low complexity" evidence="1">
    <location>
        <begin position="178"/>
        <end position="187"/>
    </location>
</feature>
<feature type="region of interest" description="Disordered" evidence="1">
    <location>
        <begin position="105"/>
        <end position="356"/>
    </location>
</feature>
<feature type="compositionally biased region" description="Low complexity" evidence="1">
    <location>
        <begin position="239"/>
        <end position="259"/>
    </location>
</feature>
<evidence type="ECO:0000313" key="2">
    <source>
        <dbReference type="EMBL" id="KAL0069897.1"/>
    </source>
</evidence>
<organism evidence="2 3">
    <name type="scientific">Marasmius tenuissimus</name>
    <dbReference type="NCBI Taxonomy" id="585030"/>
    <lineage>
        <taxon>Eukaryota</taxon>
        <taxon>Fungi</taxon>
        <taxon>Dikarya</taxon>
        <taxon>Basidiomycota</taxon>
        <taxon>Agaricomycotina</taxon>
        <taxon>Agaricomycetes</taxon>
        <taxon>Agaricomycetidae</taxon>
        <taxon>Agaricales</taxon>
        <taxon>Marasmiineae</taxon>
        <taxon>Marasmiaceae</taxon>
        <taxon>Marasmius</taxon>
    </lineage>
</organism>
<dbReference type="Proteomes" id="UP001437256">
    <property type="component" value="Unassembled WGS sequence"/>
</dbReference>
<feature type="compositionally biased region" description="Low complexity" evidence="1">
    <location>
        <begin position="298"/>
        <end position="311"/>
    </location>
</feature>
<evidence type="ECO:0000256" key="1">
    <source>
        <dbReference type="SAM" id="MobiDB-lite"/>
    </source>
</evidence>
<comment type="caution">
    <text evidence="2">The sequence shown here is derived from an EMBL/GenBank/DDBJ whole genome shotgun (WGS) entry which is preliminary data.</text>
</comment>
<feature type="compositionally biased region" description="Polar residues" evidence="1">
    <location>
        <begin position="327"/>
        <end position="346"/>
    </location>
</feature>
<keyword evidence="3" id="KW-1185">Reference proteome</keyword>
<feature type="compositionally biased region" description="Polar residues" evidence="1">
    <location>
        <begin position="271"/>
        <end position="280"/>
    </location>
</feature>
<feature type="region of interest" description="Disordered" evidence="1">
    <location>
        <begin position="1"/>
        <end position="78"/>
    </location>
</feature>
<feature type="compositionally biased region" description="Polar residues" evidence="1">
    <location>
        <begin position="11"/>
        <end position="28"/>
    </location>
</feature>